<dbReference type="GO" id="GO:0000395">
    <property type="term" value="P:mRNA 5'-splice site recognition"/>
    <property type="evidence" value="ECO:0007669"/>
    <property type="project" value="TreeGrafter"/>
</dbReference>
<keyword evidence="4" id="KW-0508">mRNA splicing</keyword>
<evidence type="ECO:0000256" key="3">
    <source>
        <dbReference type="ARBA" id="ARBA00022737"/>
    </source>
</evidence>
<accession>G8YIS2</accession>
<evidence type="ECO:0000313" key="9">
    <source>
        <dbReference type="Proteomes" id="UP000005222"/>
    </source>
</evidence>
<dbReference type="GO" id="GO:0000243">
    <property type="term" value="C:commitment complex"/>
    <property type="evidence" value="ECO:0007669"/>
    <property type="project" value="TreeGrafter"/>
</dbReference>
<evidence type="ECO:0000256" key="6">
    <source>
        <dbReference type="PROSITE-ProRule" id="PRU00339"/>
    </source>
</evidence>
<dbReference type="GO" id="GO:0005685">
    <property type="term" value="C:U1 snRNP"/>
    <property type="evidence" value="ECO:0007669"/>
    <property type="project" value="TreeGrafter"/>
</dbReference>
<dbReference type="FunCoup" id="G8YIS2">
    <property type="interactions" value="571"/>
</dbReference>
<evidence type="ECO:0000256" key="4">
    <source>
        <dbReference type="ARBA" id="ARBA00023187"/>
    </source>
</evidence>
<feature type="repeat" description="TPR" evidence="6">
    <location>
        <begin position="68"/>
        <end position="101"/>
    </location>
</feature>
<dbReference type="InterPro" id="IPR059164">
    <property type="entry name" value="HAT_PRP39_C"/>
</dbReference>
<dbReference type="SMART" id="SM00386">
    <property type="entry name" value="HAT"/>
    <property type="match status" value="5"/>
</dbReference>
<dbReference type="InterPro" id="IPR011990">
    <property type="entry name" value="TPR-like_helical_dom_sf"/>
</dbReference>
<protein>
    <submittedName>
        <fullName evidence="7">Piso0_003319 protein</fullName>
    </submittedName>
</protein>
<dbReference type="OrthoDB" id="10265668at2759"/>
<dbReference type="PROSITE" id="PS50005">
    <property type="entry name" value="TPR"/>
    <property type="match status" value="1"/>
</dbReference>
<evidence type="ECO:0000256" key="5">
    <source>
        <dbReference type="ARBA" id="ARBA00023242"/>
    </source>
</evidence>
<keyword evidence="2" id="KW-0507">mRNA processing</keyword>
<organism evidence="7 9">
    <name type="scientific">Pichia sorbitophila (strain ATCC MYA-4447 / BCRC 22081 / CBS 7064 / NBRC 10061 / NRRL Y-12695)</name>
    <name type="common">Hybrid yeast</name>
    <dbReference type="NCBI Taxonomy" id="559304"/>
    <lineage>
        <taxon>Eukaryota</taxon>
        <taxon>Fungi</taxon>
        <taxon>Dikarya</taxon>
        <taxon>Ascomycota</taxon>
        <taxon>Saccharomycotina</taxon>
        <taxon>Pichiomycetes</taxon>
        <taxon>Debaryomycetaceae</taxon>
        <taxon>Millerozyma</taxon>
    </lineage>
</organism>
<keyword evidence="3" id="KW-0677">Repeat</keyword>
<dbReference type="HOGENOM" id="CLU_590499_0_0_1"/>
<keyword evidence="6" id="KW-0802">TPR repeat</keyword>
<evidence type="ECO:0000313" key="8">
    <source>
        <dbReference type="EMBL" id="CCE80982.1"/>
    </source>
</evidence>
<dbReference type="Gene3D" id="1.25.40.10">
    <property type="entry name" value="Tetratricopeptide repeat domain"/>
    <property type="match status" value="2"/>
</dbReference>
<proteinExistence type="predicted"/>
<keyword evidence="5" id="KW-0539">Nucleus</keyword>
<gene>
    <name evidence="7" type="primary">Piso0_003319</name>
    <name evidence="7" type="ORF">GNLVRS01_PISO0G09708g</name>
    <name evidence="8" type="ORF">GNLVRS01_PISO0H09709g</name>
</gene>
<dbReference type="EMBL" id="FO082052">
    <property type="protein sequence ID" value="CCE80982.1"/>
    <property type="molecule type" value="Genomic_DNA"/>
</dbReference>
<dbReference type="PANTHER" id="PTHR17204:SF23">
    <property type="entry name" value="U1 SMALL NUCLEAR RIBONUCLEOPROTEIN COMPONENT PRP42"/>
    <property type="match status" value="1"/>
</dbReference>
<dbReference type="AlphaFoldDB" id="G8YIS2"/>
<dbReference type="GO" id="GO:0030627">
    <property type="term" value="F:pre-mRNA 5'-splice site binding"/>
    <property type="evidence" value="ECO:0007669"/>
    <property type="project" value="TreeGrafter"/>
</dbReference>
<dbReference type="Proteomes" id="UP000005222">
    <property type="component" value="Chromosome H"/>
</dbReference>
<reference evidence="9" key="2">
    <citation type="journal article" date="2012" name="G3 (Bethesda)">
        <title>Pichia sorbitophila, an interspecies yeast hybrid reveals early steps of genome resolution following polyploidization.</title>
        <authorList>
            <person name="Leh Louis V."/>
            <person name="Despons L."/>
            <person name="Friedrich A."/>
            <person name="Martin T."/>
            <person name="Durrens P."/>
            <person name="Casaregola S."/>
            <person name="Neuveglise C."/>
            <person name="Fairhead C."/>
            <person name="Marck C."/>
            <person name="Cruz J.A."/>
            <person name="Straub M.L."/>
            <person name="Kugler V."/>
            <person name="Sacerdot C."/>
            <person name="Uzunov Z."/>
            <person name="Thierry A."/>
            <person name="Weiss S."/>
            <person name="Bleykasten C."/>
            <person name="De Montigny J."/>
            <person name="Jacques N."/>
            <person name="Jung P."/>
            <person name="Lemaire M."/>
            <person name="Mallet S."/>
            <person name="Morel G."/>
            <person name="Richard G.F."/>
            <person name="Sarkar A."/>
            <person name="Savel G."/>
            <person name="Schacherer J."/>
            <person name="Seret M.L."/>
            <person name="Talla E."/>
            <person name="Samson G."/>
            <person name="Jubin C."/>
            <person name="Poulain J."/>
            <person name="Vacherie B."/>
            <person name="Barbe V."/>
            <person name="Pelletier E."/>
            <person name="Sherman D.J."/>
            <person name="Westhof E."/>
            <person name="Weissenbach J."/>
            <person name="Baret P.V."/>
            <person name="Wincker P."/>
            <person name="Gaillardin C."/>
            <person name="Dujon B."/>
            <person name="Souciet J.L."/>
        </authorList>
    </citation>
    <scope>NUCLEOTIDE SEQUENCE [LARGE SCALE GENOMIC DNA]</scope>
    <source>
        <strain evidence="9">ATCC MYA-4447 / BCRC 22081 / CBS 7064 / NBRC 10061 / NRRL Y-12695</strain>
    </source>
</reference>
<dbReference type="eggNOG" id="KOG1258">
    <property type="taxonomic scope" value="Eukaryota"/>
</dbReference>
<dbReference type="InterPro" id="IPR003107">
    <property type="entry name" value="HAT"/>
</dbReference>
<evidence type="ECO:0000256" key="1">
    <source>
        <dbReference type="ARBA" id="ARBA00004123"/>
    </source>
</evidence>
<sequence length="491" mass="59711">MNVIENKEWSQTSKELITDPYNLKKWQKLIKEAENNEGHGINKISSPEEIEVLRQSYRQMLKWYPLLTWYWIRFAEWEFKLDNYQEALSVFEEAIQAMPYSIELWVKYLEFRIKTIGDDLQDILKLFETARRRIGYHFHSHEFYKLYLSFLKNYASVDESFTKKYYVLLRIVIEIPLYHYDYFFKTFFSHISESNISEEVVVNIVPEKELNSMNTKDMKLVSSKLKKIFTDVYITTQYKVYSLFYFEKKITRHYFDVSYISQQELGTWENYIDFMLLNYSFHYVITTFERCLIATANYPRFWIQYADYLINLKMYSSARETLKRGLWVNKNFKLLVKLIDLEIYLQNFSAARDLITSYIKLNKFIPTEIHERLLGLEHLVAPDDIEHMLQIFRELIKETKNDYLFSILLNYPFPDVQIETFMEEFQEQFSSSFVFAKSQLYIYQKLQKDTSNLITHYESKLSPKNFEEFKKYYYLNKEVDLKKLFEQEMKL</sequence>
<dbReference type="SUPFAM" id="SSF48452">
    <property type="entry name" value="TPR-like"/>
    <property type="match status" value="1"/>
</dbReference>
<evidence type="ECO:0000256" key="2">
    <source>
        <dbReference type="ARBA" id="ARBA00022664"/>
    </source>
</evidence>
<dbReference type="InterPro" id="IPR019734">
    <property type="entry name" value="TPR_rpt"/>
</dbReference>
<dbReference type="GO" id="GO:0071004">
    <property type="term" value="C:U2-type prespliceosome"/>
    <property type="evidence" value="ECO:0007669"/>
    <property type="project" value="TreeGrafter"/>
</dbReference>
<reference evidence="7" key="1">
    <citation type="submission" date="2011-10" db="EMBL/GenBank/DDBJ databases">
        <authorList>
            <person name="Genoscope - CEA"/>
        </authorList>
    </citation>
    <scope>NUCLEOTIDE SEQUENCE</scope>
</reference>
<keyword evidence="9" id="KW-1185">Reference proteome</keyword>
<dbReference type="InParanoid" id="G8YIS2"/>
<dbReference type="PANTHER" id="PTHR17204">
    <property type="entry name" value="PRE-MRNA PROCESSING PROTEIN PRP39-RELATED"/>
    <property type="match status" value="1"/>
</dbReference>
<dbReference type="Pfam" id="PF23241">
    <property type="entry name" value="HAT_PRP39_C"/>
    <property type="match status" value="1"/>
</dbReference>
<evidence type="ECO:0000313" key="7">
    <source>
        <dbReference type="EMBL" id="CCE80217.1"/>
    </source>
</evidence>
<dbReference type="EMBL" id="FO082053">
    <property type="protein sequence ID" value="CCE80217.1"/>
    <property type="molecule type" value="Genomic_DNA"/>
</dbReference>
<dbReference type="STRING" id="559304.G8YIS2"/>
<name>G8YIS2_PICSO</name>
<comment type="subcellular location">
    <subcellularLocation>
        <location evidence="1">Nucleus</location>
    </subcellularLocation>
</comment>
<dbReference type="Pfam" id="PF23240">
    <property type="entry name" value="HAT_PRP39_N"/>
    <property type="match status" value="1"/>
</dbReference>
<dbReference type="Proteomes" id="UP000005222">
    <property type="component" value="Chromosome G"/>
</dbReference>